<dbReference type="InterPro" id="IPR011330">
    <property type="entry name" value="Glyco_hydro/deAcase_b/a-brl"/>
</dbReference>
<evidence type="ECO:0000313" key="2">
    <source>
        <dbReference type="EMBL" id="QAA35267.1"/>
    </source>
</evidence>
<dbReference type="PANTHER" id="PTHR10587:SF128">
    <property type="entry name" value="POLYSACCHARIDE DEACETYLASE PDAB-RELATED"/>
    <property type="match status" value="1"/>
</dbReference>
<feature type="domain" description="NodB homology" evidence="1">
    <location>
        <begin position="46"/>
        <end position="227"/>
    </location>
</feature>
<dbReference type="InterPro" id="IPR002509">
    <property type="entry name" value="NODB_dom"/>
</dbReference>
<dbReference type="Proteomes" id="UP000286268">
    <property type="component" value="Chromosome"/>
</dbReference>
<dbReference type="OrthoDB" id="9806342at2"/>
<proteinExistence type="predicted"/>
<dbReference type="CDD" id="cd10917">
    <property type="entry name" value="CE4_NodB_like_6s_7s"/>
    <property type="match status" value="1"/>
</dbReference>
<dbReference type="AlphaFoldDB" id="A0A410E1U0"/>
<reference evidence="2 3" key="1">
    <citation type="submission" date="2018-01" db="EMBL/GenBank/DDBJ databases">
        <title>Genome Sequencing and Assembly of Anaerobacter polyendosporus strain CT4.</title>
        <authorList>
            <person name="Tachaapaikoon C."/>
            <person name="Sutheeworapong S."/>
            <person name="Jenjaroenpun P."/>
            <person name="Wongsurawat T."/>
            <person name="Nookeaw I."/>
            <person name="Cheawchanlertfa P."/>
            <person name="Kosugi A."/>
            <person name="Cheevadhanarak S."/>
            <person name="Ratanakhanokchai K."/>
        </authorList>
    </citation>
    <scope>NUCLEOTIDE SEQUENCE [LARGE SCALE GENOMIC DNA]</scope>
    <source>
        <strain evidence="2 3">CT4</strain>
    </source>
</reference>
<gene>
    <name evidence="2" type="ORF">C1I91_10000</name>
</gene>
<name>A0A410E1U0_9CLOT</name>
<keyword evidence="3" id="KW-1185">Reference proteome</keyword>
<dbReference type="PANTHER" id="PTHR10587">
    <property type="entry name" value="GLYCOSYL TRANSFERASE-RELATED"/>
    <property type="match status" value="1"/>
</dbReference>
<dbReference type="GO" id="GO:0016810">
    <property type="term" value="F:hydrolase activity, acting on carbon-nitrogen (but not peptide) bonds"/>
    <property type="evidence" value="ECO:0007669"/>
    <property type="project" value="InterPro"/>
</dbReference>
<organism evidence="2 3">
    <name type="scientific">Clostridium manihotivorum</name>
    <dbReference type="NCBI Taxonomy" id="2320868"/>
    <lineage>
        <taxon>Bacteria</taxon>
        <taxon>Bacillati</taxon>
        <taxon>Bacillota</taxon>
        <taxon>Clostridia</taxon>
        <taxon>Eubacteriales</taxon>
        <taxon>Clostridiaceae</taxon>
        <taxon>Clostridium</taxon>
    </lineage>
</organism>
<dbReference type="GO" id="GO:0016020">
    <property type="term" value="C:membrane"/>
    <property type="evidence" value="ECO:0007669"/>
    <property type="project" value="TreeGrafter"/>
</dbReference>
<dbReference type="Pfam" id="PF01522">
    <property type="entry name" value="Polysacc_deac_1"/>
    <property type="match status" value="1"/>
</dbReference>
<dbReference type="PROSITE" id="PS51677">
    <property type="entry name" value="NODB"/>
    <property type="match status" value="1"/>
</dbReference>
<dbReference type="RefSeq" id="WP_128215960.1">
    <property type="nucleotide sequence ID" value="NZ_CP025746.1"/>
</dbReference>
<sequence>MHLRKYKTILILILVLVVVTVAASTAVNAWMIKKSLPIYSVDTKEKKISITFDVNWTDDDKLLSILDIMKEYNVKGTFFIMGGWVNSNEENVEELKKIKEGGNEIANHSYIHPNFANISTDRMVSEIKKTEDIIYNNTGYKTKLFRCPSGSYNDTVINTVKNMGYYCIQWDVDSVDWKNQGADQEYERVMKNVKPGSILLFHNNGKYTPENLKRIFKNLKAQGYEFVPVGDLIYKNNFTIDSDGKQHMVN</sequence>
<dbReference type="InterPro" id="IPR050248">
    <property type="entry name" value="Polysacc_deacetylase_ArnD"/>
</dbReference>
<dbReference type="GO" id="GO:0005975">
    <property type="term" value="P:carbohydrate metabolic process"/>
    <property type="evidence" value="ECO:0007669"/>
    <property type="project" value="InterPro"/>
</dbReference>
<protein>
    <submittedName>
        <fullName evidence="2">Deacetylase</fullName>
    </submittedName>
</protein>
<dbReference type="EMBL" id="CP025746">
    <property type="protein sequence ID" value="QAA35267.1"/>
    <property type="molecule type" value="Genomic_DNA"/>
</dbReference>
<evidence type="ECO:0000313" key="3">
    <source>
        <dbReference type="Proteomes" id="UP000286268"/>
    </source>
</evidence>
<dbReference type="SUPFAM" id="SSF88713">
    <property type="entry name" value="Glycoside hydrolase/deacetylase"/>
    <property type="match status" value="1"/>
</dbReference>
<accession>A0A410E1U0</accession>
<dbReference type="Gene3D" id="3.20.20.370">
    <property type="entry name" value="Glycoside hydrolase/deacetylase"/>
    <property type="match status" value="1"/>
</dbReference>
<dbReference type="KEGG" id="cmah:C1I91_10000"/>
<evidence type="ECO:0000259" key="1">
    <source>
        <dbReference type="PROSITE" id="PS51677"/>
    </source>
</evidence>